<organism evidence="6 7">
    <name type="scientific">Parvimonas parva</name>
    <dbReference type="NCBI Taxonomy" id="2769485"/>
    <lineage>
        <taxon>Bacteria</taxon>
        <taxon>Bacillati</taxon>
        <taxon>Bacillota</taxon>
        <taxon>Tissierellia</taxon>
        <taxon>Tissierellales</taxon>
        <taxon>Peptoniphilaceae</taxon>
        <taxon>Parvimonas</taxon>
    </lineage>
</organism>
<feature type="signal peptide" evidence="5">
    <location>
        <begin position="1"/>
        <end position="28"/>
    </location>
</feature>
<dbReference type="InterPro" id="IPR032675">
    <property type="entry name" value="LRR_dom_sf"/>
</dbReference>
<dbReference type="Proteomes" id="UP000823123">
    <property type="component" value="Unassembled WGS sequence"/>
</dbReference>
<dbReference type="SUPFAM" id="SSF52058">
    <property type="entry name" value="L domain-like"/>
    <property type="match status" value="1"/>
</dbReference>
<protein>
    <submittedName>
        <fullName evidence="6">Leucine-rich repeat domain-containing protein</fullName>
    </submittedName>
</protein>
<dbReference type="EMBL" id="JACVDA010000018">
    <property type="protein sequence ID" value="MBK1468979.1"/>
    <property type="molecule type" value="Genomic_DNA"/>
</dbReference>
<evidence type="ECO:0000256" key="3">
    <source>
        <dbReference type="SAM" id="MobiDB-lite"/>
    </source>
</evidence>
<name>A0ABS1CAR2_9FIRM</name>
<dbReference type="Gene3D" id="3.80.10.10">
    <property type="entry name" value="Ribonuclease Inhibitor"/>
    <property type="match status" value="2"/>
</dbReference>
<gene>
    <name evidence="6" type="ORF">IBJ83_06575</name>
</gene>
<feature type="transmembrane region" description="Helical" evidence="4">
    <location>
        <begin position="697"/>
        <end position="715"/>
    </location>
</feature>
<keyword evidence="4" id="KW-0472">Membrane</keyword>
<evidence type="ECO:0000313" key="7">
    <source>
        <dbReference type="Proteomes" id="UP000823123"/>
    </source>
</evidence>
<keyword evidence="1" id="KW-0433">Leucine-rich repeat</keyword>
<dbReference type="Gene3D" id="2.60.40.3630">
    <property type="match status" value="1"/>
</dbReference>
<evidence type="ECO:0000313" key="6">
    <source>
        <dbReference type="EMBL" id="MBK1468979.1"/>
    </source>
</evidence>
<evidence type="ECO:0000256" key="2">
    <source>
        <dbReference type="ARBA" id="ARBA00022737"/>
    </source>
</evidence>
<sequence>MKMKRKRIMGFFLALVMFMGYLPLNPTASYANGNVEINETNFENEEFRNYVSREFDKDQNGYLSQDELDEAKRIDIYGTSVSSLKGIEHFKNLTDLYCYENKLKSLDVSKNTNLTKLVCDANDLTSLDVSNNTNLTELACTRNKLKSLDVSKNPNLTKLDCYRNKLTELDVSNNTNLTKLQCSANKLTELDVSKNPNLTILSCHTNNLTSLDVSKNINLTALWCLSNNLTSLDVSQNTNLIKLSCYRNNLRSLDVSQNTNLTELDCSENSLTSLDVSQNTNLTHLNCYGNKLTSLDVSKNTKFEWLDCKKNPLISIKLVKKEDATPSTYRYSLRLTPAQYTVKVKKGSKKVPFDKLPQGFDKNRIIESDVQLEEDGFTWDGSTNPIKFRYQLCENPDEVKKGEKAIVDAEITVEEIEFDPENVVSMEVITQPKLSYTEGEKLDLSGLVVRLTDKNKITKDVEFEYFGTYKITTNPIDGTALTLNDNNKPVTLTKRNLTAETNTVAANNEKAVKLTKGLLTAGKNPLTAGKNPLTAEKNPLTAQTNTLTVKEKPTPTPTPTDPAVVGPVDPTDPNGGKPADTSKYWTVTFKADPAKGIMGTKNTVYVLKTANKTLADITAPKVTAKAGFKFTGWEPALDKNTSINGNLTVNAKFEKVAVTPAPQDPPVVGAEDPTQPGEKPQVANNKTLPKTANSMNIELYTIFMILSGTLLVVAFKRKKESQ</sequence>
<evidence type="ECO:0000256" key="4">
    <source>
        <dbReference type="SAM" id="Phobius"/>
    </source>
</evidence>
<dbReference type="Pfam" id="PF12799">
    <property type="entry name" value="LRR_4"/>
    <property type="match status" value="1"/>
</dbReference>
<keyword evidence="4" id="KW-0812">Transmembrane</keyword>
<comment type="caution">
    <text evidence="6">The sequence shown here is derived from an EMBL/GenBank/DDBJ whole genome shotgun (WGS) entry which is preliminary data.</text>
</comment>
<evidence type="ECO:0000256" key="5">
    <source>
        <dbReference type="SAM" id="SignalP"/>
    </source>
</evidence>
<dbReference type="PROSITE" id="PS00018">
    <property type="entry name" value="EF_HAND_1"/>
    <property type="match status" value="1"/>
</dbReference>
<keyword evidence="7" id="KW-1185">Reference proteome</keyword>
<feature type="region of interest" description="Disordered" evidence="3">
    <location>
        <begin position="661"/>
        <end position="687"/>
    </location>
</feature>
<dbReference type="PANTHER" id="PTHR47566">
    <property type="match status" value="1"/>
</dbReference>
<dbReference type="InterPro" id="IPR018247">
    <property type="entry name" value="EF_Hand_1_Ca_BS"/>
</dbReference>
<proteinExistence type="predicted"/>
<evidence type="ECO:0000256" key="1">
    <source>
        <dbReference type="ARBA" id="ARBA00022614"/>
    </source>
</evidence>
<dbReference type="PANTHER" id="PTHR47566:SF1">
    <property type="entry name" value="PROTEIN NUD1"/>
    <property type="match status" value="1"/>
</dbReference>
<reference evidence="6 7" key="1">
    <citation type="submission" date="2020-09" db="EMBL/GenBank/DDBJ databases">
        <title>Parvimonas S3374 sp. nov.</title>
        <authorList>
            <person name="Buhl M."/>
        </authorList>
    </citation>
    <scope>NUCLEOTIDE SEQUENCE [LARGE SCALE GENOMIC DNA]</scope>
    <source>
        <strain evidence="6 7">S3374</strain>
    </source>
</reference>
<accession>A0ABS1CAR2</accession>
<keyword evidence="5" id="KW-0732">Signal</keyword>
<keyword evidence="2" id="KW-0677">Repeat</keyword>
<feature type="region of interest" description="Disordered" evidence="3">
    <location>
        <begin position="549"/>
        <end position="580"/>
    </location>
</feature>
<feature type="compositionally biased region" description="Low complexity" evidence="3">
    <location>
        <begin position="561"/>
        <end position="573"/>
    </location>
</feature>
<keyword evidence="4" id="KW-1133">Transmembrane helix</keyword>
<feature type="chain" id="PRO_5045088114" evidence="5">
    <location>
        <begin position="29"/>
        <end position="722"/>
    </location>
</feature>
<dbReference type="InterPro" id="IPR025875">
    <property type="entry name" value="Leu-rich_rpt_4"/>
</dbReference>
<dbReference type="InterPro" id="IPR052574">
    <property type="entry name" value="CDIRP"/>
</dbReference>